<dbReference type="Proteomes" id="UP000299102">
    <property type="component" value="Unassembled WGS sequence"/>
</dbReference>
<organism evidence="1 2">
    <name type="scientific">Eumeta variegata</name>
    <name type="common">Bagworm moth</name>
    <name type="synonym">Eumeta japonica</name>
    <dbReference type="NCBI Taxonomy" id="151549"/>
    <lineage>
        <taxon>Eukaryota</taxon>
        <taxon>Metazoa</taxon>
        <taxon>Ecdysozoa</taxon>
        <taxon>Arthropoda</taxon>
        <taxon>Hexapoda</taxon>
        <taxon>Insecta</taxon>
        <taxon>Pterygota</taxon>
        <taxon>Neoptera</taxon>
        <taxon>Endopterygota</taxon>
        <taxon>Lepidoptera</taxon>
        <taxon>Glossata</taxon>
        <taxon>Ditrysia</taxon>
        <taxon>Tineoidea</taxon>
        <taxon>Psychidae</taxon>
        <taxon>Oiketicinae</taxon>
        <taxon>Eumeta</taxon>
    </lineage>
</organism>
<evidence type="ECO:0000313" key="2">
    <source>
        <dbReference type="Proteomes" id="UP000299102"/>
    </source>
</evidence>
<evidence type="ECO:0000313" key="1">
    <source>
        <dbReference type="EMBL" id="GBP87507.1"/>
    </source>
</evidence>
<sequence length="152" mass="16627">MGSGSESKARPELKFETELGPKMSVATNVTGIEIKNDTGSEKLPQDRRRRLRGGISGVRAMAARYERLCPWAGARARQRRAAEGLRRNHRRIVIAMCSKVCVWVLPSGFSTSGTSASVRAPSDNPAVLPPDQHCCAGVNYAGQDLELHLQQR</sequence>
<proteinExistence type="predicted"/>
<keyword evidence="2" id="KW-1185">Reference proteome</keyword>
<accession>A0A4C1ZLL8</accession>
<dbReference type="AlphaFoldDB" id="A0A4C1ZLL8"/>
<reference evidence="1 2" key="1">
    <citation type="journal article" date="2019" name="Commun. Biol.">
        <title>The bagworm genome reveals a unique fibroin gene that provides high tensile strength.</title>
        <authorList>
            <person name="Kono N."/>
            <person name="Nakamura H."/>
            <person name="Ohtoshi R."/>
            <person name="Tomita M."/>
            <person name="Numata K."/>
            <person name="Arakawa K."/>
        </authorList>
    </citation>
    <scope>NUCLEOTIDE SEQUENCE [LARGE SCALE GENOMIC DNA]</scope>
</reference>
<protein>
    <submittedName>
        <fullName evidence="1">Uncharacterized protein</fullName>
    </submittedName>
</protein>
<name>A0A4C1ZLL8_EUMVA</name>
<dbReference type="EMBL" id="BGZK01001865">
    <property type="protein sequence ID" value="GBP87507.1"/>
    <property type="molecule type" value="Genomic_DNA"/>
</dbReference>
<gene>
    <name evidence="1" type="ORF">EVAR_57314_1</name>
</gene>
<comment type="caution">
    <text evidence="1">The sequence shown here is derived from an EMBL/GenBank/DDBJ whole genome shotgun (WGS) entry which is preliminary data.</text>
</comment>